<evidence type="ECO:0000313" key="2">
    <source>
        <dbReference type="Proteomes" id="UP000054925"/>
    </source>
</evidence>
<sequence>MSEYQYYEFACVDQLLTATQQAELRSLSTRATITASSFVNEYHWGDLKGDPLEWVRQYFDAHVYSSNWGSCRLLLRLPHGTFDAATIRDYVKAGRKRRSRFEKAFEAMDVDDWCILDWSFDDDSGQHARFSEEMDGAGWMTRLLPVRDELLGGDTRPLYLGWLARLGNDELHDDEIEPPVPAGLQALTPAQVALAEFLMLDADWLAAAAEASPSILAPESSASEDSRFDPWLRELPLDEMRAKLRMLLQGRSREAERTLRNAFLKWQKDRNAKQLNLPGRRRISEIESRVASHRAIRERREQEARQAAEARRRKERTRYLTSLLEQEDTAWSSIDAQLRRTTGSAYDQAFRKLQDLAEAYENARRDAVFRRRLAQLMSSHGKRGAWLARLQKAGYLWQPKS</sequence>
<evidence type="ECO:0000313" key="1">
    <source>
        <dbReference type="EMBL" id="SAL81698.1"/>
    </source>
</evidence>
<dbReference type="OrthoDB" id="9066681at2"/>
<dbReference type="EMBL" id="FCOL02000065">
    <property type="protein sequence ID" value="SAL81698.1"/>
    <property type="molecule type" value="Genomic_DNA"/>
</dbReference>
<proteinExistence type="predicted"/>
<dbReference type="Proteomes" id="UP000054925">
    <property type="component" value="Unassembled WGS sequence"/>
</dbReference>
<dbReference type="AlphaFoldDB" id="A0A158KKK9"/>
<dbReference type="RefSeq" id="WP_087659682.1">
    <property type="nucleotide sequence ID" value="NZ_FCOL02000065.1"/>
</dbReference>
<gene>
    <name evidence="1" type="ORF">AWB67_05912</name>
</gene>
<organism evidence="1 2">
    <name type="scientific">Caballeronia terrestris</name>
    <dbReference type="NCBI Taxonomy" id="1226301"/>
    <lineage>
        <taxon>Bacteria</taxon>
        <taxon>Pseudomonadati</taxon>
        <taxon>Pseudomonadota</taxon>
        <taxon>Betaproteobacteria</taxon>
        <taxon>Burkholderiales</taxon>
        <taxon>Burkholderiaceae</taxon>
        <taxon>Caballeronia</taxon>
    </lineage>
</organism>
<keyword evidence="2" id="KW-1185">Reference proteome</keyword>
<protein>
    <submittedName>
        <fullName evidence="1">Uncharacterized protein</fullName>
    </submittedName>
</protein>
<name>A0A158KKK9_9BURK</name>
<reference evidence="1" key="1">
    <citation type="submission" date="2016-01" db="EMBL/GenBank/DDBJ databases">
        <authorList>
            <person name="Peeters C."/>
        </authorList>
    </citation>
    <scope>NUCLEOTIDE SEQUENCE [LARGE SCALE GENOMIC DNA]</scope>
    <source>
        <strain evidence="1">LMG 22937</strain>
    </source>
</reference>
<comment type="caution">
    <text evidence="1">The sequence shown here is derived from an EMBL/GenBank/DDBJ whole genome shotgun (WGS) entry which is preliminary data.</text>
</comment>
<accession>A0A158KKK9</accession>